<gene>
    <name evidence="1" type="ORF">LCGC14_0790900</name>
</gene>
<proteinExistence type="predicted"/>
<evidence type="ECO:0000313" key="1">
    <source>
        <dbReference type="EMBL" id="KKN34708.1"/>
    </source>
</evidence>
<organism evidence="1">
    <name type="scientific">marine sediment metagenome</name>
    <dbReference type="NCBI Taxonomy" id="412755"/>
    <lineage>
        <taxon>unclassified sequences</taxon>
        <taxon>metagenomes</taxon>
        <taxon>ecological metagenomes</taxon>
    </lineage>
</organism>
<reference evidence="1" key="1">
    <citation type="journal article" date="2015" name="Nature">
        <title>Complex archaea that bridge the gap between prokaryotes and eukaryotes.</title>
        <authorList>
            <person name="Spang A."/>
            <person name="Saw J.H."/>
            <person name="Jorgensen S.L."/>
            <person name="Zaremba-Niedzwiedzka K."/>
            <person name="Martijn J."/>
            <person name="Lind A.E."/>
            <person name="van Eijk R."/>
            <person name="Schleper C."/>
            <person name="Guy L."/>
            <person name="Ettema T.J."/>
        </authorList>
    </citation>
    <scope>NUCLEOTIDE SEQUENCE</scope>
</reference>
<name>A0A0F9SZL1_9ZZZZ</name>
<dbReference type="AlphaFoldDB" id="A0A0F9SZL1"/>
<sequence length="169" mass="19628">MRSQIKRSKDERHMVSKLRLPSGYSRHYWFAYLWDNDQALLDNTVDMGPGMAACCIPAKWVTDFKTGQNEVNPLMGELHFIVDKWSMLVVAHEIQHAIIHRMRVIIPFAWEVMAQDEISSGGYKGVDSYEELVCHEAGKWVNDVYVWLWGKNPHGKLEGYYSHINTKVM</sequence>
<dbReference type="EMBL" id="LAZR01002089">
    <property type="protein sequence ID" value="KKN34708.1"/>
    <property type="molecule type" value="Genomic_DNA"/>
</dbReference>
<protein>
    <submittedName>
        <fullName evidence="1">Uncharacterized protein</fullName>
    </submittedName>
</protein>
<accession>A0A0F9SZL1</accession>
<comment type="caution">
    <text evidence="1">The sequence shown here is derived from an EMBL/GenBank/DDBJ whole genome shotgun (WGS) entry which is preliminary data.</text>
</comment>